<reference evidence="2 3" key="1">
    <citation type="journal article" date="2024" name="Commun. Biol.">
        <title>Comparative genomic analysis of thermophilic fungi reveals convergent evolutionary adaptations and gene losses.</title>
        <authorList>
            <person name="Steindorff A.S."/>
            <person name="Aguilar-Pontes M.V."/>
            <person name="Robinson A.J."/>
            <person name="Andreopoulos B."/>
            <person name="LaButti K."/>
            <person name="Kuo A."/>
            <person name="Mondo S."/>
            <person name="Riley R."/>
            <person name="Otillar R."/>
            <person name="Haridas S."/>
            <person name="Lipzen A."/>
            <person name="Grimwood J."/>
            <person name="Schmutz J."/>
            <person name="Clum A."/>
            <person name="Reid I.D."/>
            <person name="Moisan M.C."/>
            <person name="Butler G."/>
            <person name="Nguyen T.T.M."/>
            <person name="Dewar K."/>
            <person name="Conant G."/>
            <person name="Drula E."/>
            <person name="Henrissat B."/>
            <person name="Hansel C."/>
            <person name="Singer S."/>
            <person name="Hutchinson M.I."/>
            <person name="de Vries R.P."/>
            <person name="Natvig D.O."/>
            <person name="Powell A.J."/>
            <person name="Tsang A."/>
            <person name="Grigoriev I.V."/>
        </authorList>
    </citation>
    <scope>NUCLEOTIDE SEQUENCE [LARGE SCALE GENOMIC DNA]</scope>
    <source>
        <strain evidence="2 3">CBS 494.80</strain>
    </source>
</reference>
<evidence type="ECO:0000256" key="1">
    <source>
        <dbReference type="SAM" id="MobiDB-lite"/>
    </source>
</evidence>
<dbReference type="Proteomes" id="UP001595075">
    <property type="component" value="Unassembled WGS sequence"/>
</dbReference>
<evidence type="ECO:0000313" key="2">
    <source>
        <dbReference type="EMBL" id="KAL2065901.1"/>
    </source>
</evidence>
<accession>A0ABR4C8T7</accession>
<sequence length="86" mass="9178">MPRLQTVRFIRGQKATSTTAVPAHGVAEDPRATSKAAAVEYSHCNSSALRLGDGGLRMENVQNDDSGGSWEQRLACGNGAAMPRHR</sequence>
<gene>
    <name evidence="2" type="ORF">VTL71DRAFT_3571</name>
</gene>
<feature type="region of interest" description="Disordered" evidence="1">
    <location>
        <begin position="60"/>
        <end position="86"/>
    </location>
</feature>
<proteinExistence type="predicted"/>
<evidence type="ECO:0000313" key="3">
    <source>
        <dbReference type="Proteomes" id="UP001595075"/>
    </source>
</evidence>
<organism evidence="2 3">
    <name type="scientific">Oculimacula yallundae</name>
    <dbReference type="NCBI Taxonomy" id="86028"/>
    <lineage>
        <taxon>Eukaryota</taxon>
        <taxon>Fungi</taxon>
        <taxon>Dikarya</taxon>
        <taxon>Ascomycota</taxon>
        <taxon>Pezizomycotina</taxon>
        <taxon>Leotiomycetes</taxon>
        <taxon>Helotiales</taxon>
        <taxon>Ploettnerulaceae</taxon>
        <taxon>Oculimacula</taxon>
    </lineage>
</organism>
<keyword evidence="3" id="KW-1185">Reference proteome</keyword>
<dbReference type="EMBL" id="JAZHXI010000012">
    <property type="protein sequence ID" value="KAL2065901.1"/>
    <property type="molecule type" value="Genomic_DNA"/>
</dbReference>
<protein>
    <submittedName>
        <fullName evidence="2">Uncharacterized protein</fullName>
    </submittedName>
</protein>
<name>A0ABR4C8T7_9HELO</name>
<comment type="caution">
    <text evidence="2">The sequence shown here is derived from an EMBL/GenBank/DDBJ whole genome shotgun (WGS) entry which is preliminary data.</text>
</comment>